<keyword evidence="13" id="KW-0496">Mitochondrion</keyword>
<dbReference type="CDD" id="cd00310">
    <property type="entry name" value="ATP-synt_Fo_a_6"/>
    <property type="match status" value="1"/>
</dbReference>
<keyword evidence="8" id="KW-0406">Ion transport</keyword>
<evidence type="ECO:0000256" key="6">
    <source>
        <dbReference type="ARBA" id="ARBA00022781"/>
    </source>
</evidence>
<dbReference type="Gene3D" id="1.20.120.220">
    <property type="entry name" value="ATP synthase, F0 complex, subunit A"/>
    <property type="match status" value="1"/>
</dbReference>
<evidence type="ECO:0000256" key="4">
    <source>
        <dbReference type="ARBA" id="ARBA00022547"/>
    </source>
</evidence>
<evidence type="ECO:0000256" key="8">
    <source>
        <dbReference type="ARBA" id="ARBA00023065"/>
    </source>
</evidence>
<dbReference type="GO" id="GO:0046933">
    <property type="term" value="F:proton-transporting ATP synthase activity, rotational mechanism"/>
    <property type="evidence" value="ECO:0007669"/>
    <property type="project" value="TreeGrafter"/>
</dbReference>
<feature type="transmembrane region" description="Helical" evidence="12">
    <location>
        <begin position="12"/>
        <end position="33"/>
    </location>
</feature>
<dbReference type="SUPFAM" id="SSF81336">
    <property type="entry name" value="F1F0 ATP synthase subunit A"/>
    <property type="match status" value="1"/>
</dbReference>
<dbReference type="NCBIfam" id="TIGR01131">
    <property type="entry name" value="ATP_synt_6_or_A"/>
    <property type="match status" value="1"/>
</dbReference>
<dbReference type="GO" id="GO:0045259">
    <property type="term" value="C:proton-transporting ATP synthase complex"/>
    <property type="evidence" value="ECO:0007669"/>
    <property type="project" value="UniProtKB-KW"/>
</dbReference>
<evidence type="ECO:0000256" key="1">
    <source>
        <dbReference type="ARBA" id="ARBA00004141"/>
    </source>
</evidence>
<dbReference type="PROSITE" id="PS00449">
    <property type="entry name" value="ATPASE_A"/>
    <property type="match status" value="1"/>
</dbReference>
<sequence>MMNNLFSSFDFYTLSNSFYFYLILNLFMILYILNYHKNTNTNWVRGSTQFEGFNSIMNLIYNSIKPLKLGSSSNPICISIFMMIGILNILGLFPYINSITGLTFIILLISVNFWLISIIIFIKNKCWFHLIPMGSPILLVPFLFIIELISNIIRPLTLALRLSANITSGHILIHLVSKLSNYNMALGFMPSLSLNIMETIVSVIQTYVFMSLIFLYISEVKYDNKPLLFN</sequence>
<dbReference type="GO" id="GO:0005743">
    <property type="term" value="C:mitochondrial inner membrane"/>
    <property type="evidence" value="ECO:0007669"/>
    <property type="project" value="UniProtKB-SubCell"/>
</dbReference>
<evidence type="ECO:0000256" key="7">
    <source>
        <dbReference type="ARBA" id="ARBA00022989"/>
    </source>
</evidence>
<reference evidence="13" key="1">
    <citation type="journal article" date="2019" name="Nucleic Acids Res.">
        <title>Coding palindromes in mitochondrial genes of Nematomorpha.</title>
        <authorList>
            <person name="Mikhailov K.V."/>
            <person name="Efeykin B.D."/>
            <person name="Panchin A.Y."/>
            <person name="Knorre D.A."/>
            <person name="Logacheva M.D."/>
            <person name="Penin A.A."/>
            <person name="Muntyan M.S."/>
            <person name="Nikitin M.A."/>
            <person name="Popova O.V."/>
            <person name="Zanegina O.N."/>
            <person name="Vyssokikh M.Y."/>
            <person name="Spiridonov S.E."/>
            <person name="Aleoshin V.V."/>
            <person name="Panchin Y.V."/>
        </authorList>
    </citation>
    <scope>NUCLEOTIDE SEQUENCE</scope>
</reference>
<dbReference type="Pfam" id="PF00119">
    <property type="entry name" value="ATP-synt_A"/>
    <property type="match status" value="1"/>
</dbReference>
<evidence type="ECO:0000313" key="13">
    <source>
        <dbReference type="EMBL" id="QDH52408.1"/>
    </source>
</evidence>
<name>A0A514ABW2_9BILA</name>
<evidence type="ECO:0000256" key="10">
    <source>
        <dbReference type="ARBA" id="ARBA00023310"/>
    </source>
</evidence>
<keyword evidence="6" id="KW-0375">Hydrogen ion transport</keyword>
<dbReference type="InterPro" id="IPR035908">
    <property type="entry name" value="F0_ATP_A_sf"/>
</dbReference>
<keyword evidence="7 12" id="KW-1133">Transmembrane helix</keyword>
<dbReference type="EMBL" id="MG257764">
    <property type="protein sequence ID" value="QDH52408.1"/>
    <property type="molecule type" value="Genomic_DNA"/>
</dbReference>
<dbReference type="PANTHER" id="PTHR11410">
    <property type="entry name" value="ATP SYNTHASE SUBUNIT A"/>
    <property type="match status" value="1"/>
</dbReference>
<feature type="transmembrane region" description="Helical" evidence="12">
    <location>
        <begin position="73"/>
        <end position="95"/>
    </location>
</feature>
<geneLocation type="mitochondrion" evidence="13"/>
<dbReference type="PANTHER" id="PTHR11410:SF0">
    <property type="entry name" value="ATP SYNTHASE SUBUNIT A"/>
    <property type="match status" value="1"/>
</dbReference>
<keyword evidence="5 12" id="KW-0812">Transmembrane</keyword>
<dbReference type="AlphaFoldDB" id="A0A514ABW2"/>
<protein>
    <recommendedName>
        <fullName evidence="11">ATP synthase subunit a</fullName>
    </recommendedName>
</protein>
<accession>A0A514ABW2</accession>
<evidence type="ECO:0000256" key="5">
    <source>
        <dbReference type="ARBA" id="ARBA00022692"/>
    </source>
</evidence>
<keyword evidence="4" id="KW-0138">CF(0)</keyword>
<keyword evidence="10" id="KW-0066">ATP synthesis</keyword>
<gene>
    <name evidence="13" type="primary">ATP6</name>
</gene>
<feature type="transmembrane region" description="Helical" evidence="12">
    <location>
        <begin position="102"/>
        <end position="121"/>
    </location>
</feature>
<feature type="transmembrane region" description="Helical" evidence="12">
    <location>
        <begin position="196"/>
        <end position="217"/>
    </location>
</feature>
<evidence type="ECO:0000256" key="2">
    <source>
        <dbReference type="ARBA" id="ARBA00006810"/>
    </source>
</evidence>
<dbReference type="InterPro" id="IPR000568">
    <property type="entry name" value="ATP_synth_F0_asu"/>
</dbReference>
<dbReference type="PRINTS" id="PR00123">
    <property type="entry name" value="ATPASEA"/>
</dbReference>
<evidence type="ECO:0000256" key="12">
    <source>
        <dbReference type="SAM" id="Phobius"/>
    </source>
</evidence>
<proteinExistence type="inferred from homology"/>
<evidence type="ECO:0000256" key="11">
    <source>
        <dbReference type="RuleBase" id="RU004450"/>
    </source>
</evidence>
<dbReference type="InterPro" id="IPR023011">
    <property type="entry name" value="ATP_synth_F0_asu_AS"/>
</dbReference>
<dbReference type="InterPro" id="IPR045083">
    <property type="entry name" value="ATP_synth_F0_asu_bact/mt"/>
</dbReference>
<keyword evidence="9 12" id="KW-0472">Membrane</keyword>
<comment type="similarity">
    <text evidence="2">Belongs to the ATPase A chain family.</text>
</comment>
<evidence type="ECO:0000256" key="3">
    <source>
        <dbReference type="ARBA" id="ARBA00022448"/>
    </source>
</evidence>
<organism evidence="13">
    <name type="scientific">Chordodes sp. VVA-2019</name>
    <dbReference type="NCBI Taxonomy" id="2586751"/>
    <lineage>
        <taxon>Eukaryota</taxon>
        <taxon>Metazoa</taxon>
        <taxon>Ecdysozoa</taxon>
        <taxon>Nematomorpha</taxon>
        <taxon>Gordioida</taxon>
        <taxon>Chordodea</taxon>
        <taxon>Chordodoidea</taxon>
        <taxon>Chordodidae</taxon>
        <taxon>Chordodes</taxon>
    </lineage>
</organism>
<comment type="subcellular location">
    <subcellularLocation>
        <location evidence="1">Membrane</location>
        <topology evidence="1">Multi-pass membrane protein</topology>
    </subcellularLocation>
    <subcellularLocation>
        <location evidence="11">Mitochondrion inner membrane</location>
        <topology evidence="11">Multi-pass membrane protein</topology>
    </subcellularLocation>
</comment>
<evidence type="ECO:0000256" key="9">
    <source>
        <dbReference type="ARBA" id="ARBA00023136"/>
    </source>
</evidence>
<keyword evidence="3" id="KW-0813">Transport</keyword>
<feature type="transmembrane region" description="Helical" evidence="12">
    <location>
        <begin position="127"/>
        <end position="146"/>
    </location>
</feature>